<sequence length="147" mass="17520">MKTQFEKLFTYNKEMNQRLLDLISKNLNQVNEKTILLINHIINAHQIWNARINNQASFEVWQTRIFSDLVEINESNFENTMQIIDNRNLEELISYSNSKGEIFSNTIDDVIFHVINHSTYHRAQIITDLKIAQIEPANTDYIFYRRK</sequence>
<feature type="binding site" evidence="3">
    <location>
        <position position="40"/>
    </location>
    <ligand>
        <name>a divalent metal cation</name>
        <dbReference type="ChEBI" id="CHEBI:60240"/>
    </ligand>
</feature>
<dbReference type="Proteomes" id="UP000275719">
    <property type="component" value="Unassembled WGS sequence"/>
</dbReference>
<feature type="binding site" evidence="3">
    <location>
        <position position="121"/>
    </location>
    <ligand>
        <name>a divalent metal cation</name>
        <dbReference type="ChEBI" id="CHEBI:60240"/>
    </ligand>
</feature>
<evidence type="ECO:0000256" key="3">
    <source>
        <dbReference type="PIRSR" id="PIRSR607837-1"/>
    </source>
</evidence>
<comment type="caution">
    <text evidence="4">The sequence shown here is derived from an EMBL/GenBank/DDBJ whole genome shotgun (WGS) entry which is preliminary data.</text>
</comment>
<organism evidence="4 5">
    <name type="scientific">Paenimyroides tangerinum</name>
    <dbReference type="NCBI Taxonomy" id="2488728"/>
    <lineage>
        <taxon>Bacteria</taxon>
        <taxon>Pseudomonadati</taxon>
        <taxon>Bacteroidota</taxon>
        <taxon>Flavobacteriia</taxon>
        <taxon>Flavobacteriales</taxon>
        <taxon>Flavobacteriaceae</taxon>
        <taxon>Paenimyroides</taxon>
    </lineage>
</organism>
<evidence type="ECO:0000313" key="4">
    <source>
        <dbReference type="EMBL" id="RRJ90356.1"/>
    </source>
</evidence>
<dbReference type="InterPro" id="IPR034660">
    <property type="entry name" value="DinB/YfiT-like"/>
</dbReference>
<accession>A0A3P3W8N0</accession>
<dbReference type="PANTHER" id="PTHR37302">
    <property type="entry name" value="SLR1116 PROTEIN"/>
    <property type="match status" value="1"/>
</dbReference>
<evidence type="ECO:0000256" key="1">
    <source>
        <dbReference type="ARBA" id="ARBA00008635"/>
    </source>
</evidence>
<evidence type="ECO:0000313" key="5">
    <source>
        <dbReference type="Proteomes" id="UP000275719"/>
    </source>
</evidence>
<proteinExistence type="inferred from homology"/>
<feature type="binding site" evidence="3">
    <location>
        <position position="117"/>
    </location>
    <ligand>
        <name>a divalent metal cation</name>
        <dbReference type="ChEBI" id="CHEBI:60240"/>
    </ligand>
</feature>
<keyword evidence="5" id="KW-1185">Reference proteome</keyword>
<dbReference type="InterPro" id="IPR007837">
    <property type="entry name" value="DinB"/>
</dbReference>
<dbReference type="EMBL" id="RQVQ01000017">
    <property type="protein sequence ID" value="RRJ90356.1"/>
    <property type="molecule type" value="Genomic_DNA"/>
</dbReference>
<dbReference type="RefSeq" id="WP_125019041.1">
    <property type="nucleotide sequence ID" value="NZ_RQVQ01000017.1"/>
</dbReference>
<protein>
    <submittedName>
        <fullName evidence="4">Damage-inducible protein DinB</fullName>
    </submittedName>
</protein>
<dbReference type="SUPFAM" id="SSF109854">
    <property type="entry name" value="DinB/YfiT-like putative metalloenzymes"/>
    <property type="match status" value="1"/>
</dbReference>
<dbReference type="AlphaFoldDB" id="A0A3P3W8N0"/>
<dbReference type="GO" id="GO:0046872">
    <property type="term" value="F:metal ion binding"/>
    <property type="evidence" value="ECO:0007669"/>
    <property type="project" value="UniProtKB-KW"/>
</dbReference>
<comment type="similarity">
    <text evidence="1">Belongs to the DinB family.</text>
</comment>
<evidence type="ECO:0000256" key="2">
    <source>
        <dbReference type="ARBA" id="ARBA00022723"/>
    </source>
</evidence>
<keyword evidence="2 3" id="KW-0479">Metal-binding</keyword>
<reference evidence="4 5" key="1">
    <citation type="submission" date="2018-11" db="EMBL/GenBank/DDBJ databases">
        <title>Flavobacterium sp. nov., YIM 102701-2 draft genome.</title>
        <authorList>
            <person name="Li G."/>
            <person name="Jiang Y."/>
        </authorList>
    </citation>
    <scope>NUCLEOTIDE SEQUENCE [LARGE SCALE GENOMIC DNA]</scope>
    <source>
        <strain evidence="4 5">YIM 102701-2</strain>
    </source>
</reference>
<dbReference type="Pfam" id="PF05163">
    <property type="entry name" value="DinB"/>
    <property type="match status" value="1"/>
</dbReference>
<dbReference type="OrthoDB" id="9811413at2"/>
<dbReference type="Gene3D" id="1.20.120.450">
    <property type="entry name" value="dinb family like domain"/>
    <property type="match status" value="1"/>
</dbReference>
<name>A0A3P3W8N0_9FLAO</name>
<gene>
    <name evidence="4" type="ORF">EG240_08885</name>
</gene>
<dbReference type="PANTHER" id="PTHR37302:SF3">
    <property type="entry name" value="DAMAGE-INDUCIBLE PROTEIN DINB"/>
    <property type="match status" value="1"/>
</dbReference>